<dbReference type="PANTHER" id="PTHR35340:SF6">
    <property type="entry name" value="ASST-DOMAIN-CONTAINING PROTEIN"/>
    <property type="match status" value="1"/>
</dbReference>
<dbReference type="Pfam" id="PF14269">
    <property type="entry name" value="Arylsulfotran_2"/>
    <property type="match status" value="1"/>
</dbReference>
<keyword evidence="1" id="KW-1133">Transmembrane helix</keyword>
<keyword evidence="1" id="KW-0812">Transmembrane</keyword>
<dbReference type="EMBL" id="NAJL01000014">
    <property type="protein sequence ID" value="TKA29460.1"/>
    <property type="molecule type" value="Genomic_DNA"/>
</dbReference>
<gene>
    <name evidence="2" type="ORF">B0A50_03473</name>
</gene>
<dbReference type="OrthoDB" id="5427350at2759"/>
<organism evidence="2 3">
    <name type="scientific">Salinomyces thailandicus</name>
    <dbReference type="NCBI Taxonomy" id="706561"/>
    <lineage>
        <taxon>Eukaryota</taxon>
        <taxon>Fungi</taxon>
        <taxon>Dikarya</taxon>
        <taxon>Ascomycota</taxon>
        <taxon>Pezizomycotina</taxon>
        <taxon>Dothideomycetes</taxon>
        <taxon>Dothideomycetidae</taxon>
        <taxon>Mycosphaerellales</taxon>
        <taxon>Teratosphaeriaceae</taxon>
        <taxon>Salinomyces</taxon>
    </lineage>
</organism>
<evidence type="ECO:0000313" key="2">
    <source>
        <dbReference type="EMBL" id="TKA29460.1"/>
    </source>
</evidence>
<keyword evidence="3" id="KW-1185">Reference proteome</keyword>
<evidence type="ECO:0000256" key="1">
    <source>
        <dbReference type="SAM" id="Phobius"/>
    </source>
</evidence>
<proteinExistence type="predicted"/>
<dbReference type="InterPro" id="IPR053143">
    <property type="entry name" value="Arylsulfate_ST"/>
</dbReference>
<sequence length="578" mass="64423">MLPPQSRSRAALLTSLFAVGCLVFIYFTFTLVDHTRIDQLLDIPSSPYVEIIVPENHETWPYRVYKSSPVRPPNISINTYGGELAEGFLFLTPKGRGRQGVNQTAPFAFDSDGELVFAANATYGTTDFRVQTYRAQQHLTYWQGKSTGSPNPGHGYGVVTFLDSEYEEFNLSVKADINGIEDVDTEKKPGPAPGTIDIHEHDMTDRDTLLVTAYNNTPANLSSMGGPEAGWIADSLFFEIDVATQDIIYRWSPLEHIPLNSSRLPVKSYMGSGTRSAPWDFFHTNSIQAIGSEYFLISSRHTWSIWLIARHTGEVVCEFNGEDGGTFGAVPEGGHFRWQHHARAHNVTDTGFYLSLFDNHAMIQDPDSKRSSGLMFYFALPPQRHQPPKLVKHLKVKGSHVKAPSQGSYQADVGRAKTQVLGYGQMPLTREFGPEGELRMEAQYGYHDYVQSFRAFKQVWHATPKAWGPSLVLEEAGGKGDEERRIRAYVSWNGATDVESWHVFVVQKESGHAANGVRTPKEQASAVEEDGHERFVGKAAKLGFETVFELRVEESECVQVAAVRDGVALKRSEVVCLP</sequence>
<dbReference type="InterPro" id="IPR039535">
    <property type="entry name" value="ASST-like"/>
</dbReference>
<accession>A0A4U0U361</accession>
<dbReference type="Proteomes" id="UP000308549">
    <property type="component" value="Unassembled WGS sequence"/>
</dbReference>
<evidence type="ECO:0000313" key="3">
    <source>
        <dbReference type="Proteomes" id="UP000308549"/>
    </source>
</evidence>
<dbReference type="PROSITE" id="PS51257">
    <property type="entry name" value="PROKAR_LIPOPROTEIN"/>
    <property type="match status" value="1"/>
</dbReference>
<dbReference type="PANTHER" id="PTHR35340">
    <property type="entry name" value="PQQ ENZYME REPEAT PROTEIN-RELATED"/>
    <property type="match status" value="1"/>
</dbReference>
<evidence type="ECO:0008006" key="4">
    <source>
        <dbReference type="Google" id="ProtNLM"/>
    </source>
</evidence>
<comment type="caution">
    <text evidence="2">The sequence shown here is derived from an EMBL/GenBank/DDBJ whole genome shotgun (WGS) entry which is preliminary data.</text>
</comment>
<dbReference type="AlphaFoldDB" id="A0A4U0U361"/>
<name>A0A4U0U361_9PEZI</name>
<keyword evidence="1" id="KW-0472">Membrane</keyword>
<protein>
    <recommendedName>
        <fullName evidence="4">ASST-domain-containing protein</fullName>
    </recommendedName>
</protein>
<reference evidence="2 3" key="1">
    <citation type="submission" date="2017-03" db="EMBL/GenBank/DDBJ databases">
        <title>Genomes of endolithic fungi from Antarctica.</title>
        <authorList>
            <person name="Coleine C."/>
            <person name="Masonjones S."/>
            <person name="Stajich J.E."/>
        </authorList>
    </citation>
    <scope>NUCLEOTIDE SEQUENCE [LARGE SCALE GENOMIC DNA]</scope>
    <source>
        <strain evidence="2 3">CCFEE 6315</strain>
    </source>
</reference>
<feature type="transmembrane region" description="Helical" evidence="1">
    <location>
        <begin position="12"/>
        <end position="32"/>
    </location>
</feature>